<dbReference type="InterPro" id="IPR020846">
    <property type="entry name" value="MFS_dom"/>
</dbReference>
<feature type="transmembrane region" description="Helical" evidence="6">
    <location>
        <begin position="311"/>
        <end position="332"/>
    </location>
</feature>
<evidence type="ECO:0000259" key="7">
    <source>
        <dbReference type="PROSITE" id="PS50850"/>
    </source>
</evidence>
<feature type="domain" description="Major facilitator superfamily (MFS) profile" evidence="7">
    <location>
        <begin position="1"/>
        <end position="360"/>
    </location>
</feature>
<sequence>MRACDTLLPALADEFSVTVGQASRVVFVFAVAYGVFQLCFGPLGDRYGKLRVIALCALACVIGNGIAFVSPSLDWLVAARIVSGAFAAGIYPMAMAWVGDNVAYGERQVALARLVSASVLGTLAGQWVSGLIAEWVGWRPMFALLAGLFLVSGGLLLRAARGAAPPPRAARQGRPALLGILALPAARWLLIVTALEGALAFGALAFMPSLLQRHHGASLSLAGGLTAFYGAGGFFYSRVAGRLLRRVGEAGLAGLGGASLCLGFLVFAYAPSLVWIPAACALSGFGFYCLHNTLQTNATQMAPAARGAAMALFACVLFLGQSVGVLAAAWVADHGSDTLIFALVGPGLLVLSLVAARRFRARAFKEKTT</sequence>
<protein>
    <submittedName>
        <fullName evidence="8">MFS transporter</fullName>
    </submittedName>
</protein>
<feature type="transmembrane region" description="Helical" evidence="6">
    <location>
        <begin position="110"/>
        <end position="132"/>
    </location>
</feature>
<dbReference type="SUPFAM" id="SSF103473">
    <property type="entry name" value="MFS general substrate transporter"/>
    <property type="match status" value="1"/>
</dbReference>
<reference evidence="9" key="1">
    <citation type="journal article" date="2019" name="Int. J. Syst. Evol. Microbiol.">
        <title>The Global Catalogue of Microorganisms (GCM) 10K type strain sequencing project: providing services to taxonomists for standard genome sequencing and annotation.</title>
        <authorList>
            <consortium name="The Broad Institute Genomics Platform"/>
            <consortium name="The Broad Institute Genome Sequencing Center for Infectious Disease"/>
            <person name="Wu L."/>
            <person name="Ma J."/>
        </authorList>
    </citation>
    <scope>NUCLEOTIDE SEQUENCE [LARGE SCALE GENOMIC DNA]</scope>
    <source>
        <strain evidence="9">CGMCC 1.19029</strain>
    </source>
</reference>
<accession>A0ABV8RWC0</accession>
<feature type="transmembrane region" description="Helical" evidence="6">
    <location>
        <begin position="338"/>
        <end position="356"/>
    </location>
</feature>
<evidence type="ECO:0000313" key="9">
    <source>
        <dbReference type="Proteomes" id="UP001595756"/>
    </source>
</evidence>
<dbReference type="PROSITE" id="PS50850">
    <property type="entry name" value="MFS"/>
    <property type="match status" value="1"/>
</dbReference>
<dbReference type="PANTHER" id="PTHR43124">
    <property type="entry name" value="PURINE EFFLUX PUMP PBUE"/>
    <property type="match status" value="1"/>
</dbReference>
<dbReference type="Gene3D" id="1.20.1250.20">
    <property type="entry name" value="MFS general substrate transporter like domains"/>
    <property type="match status" value="1"/>
</dbReference>
<dbReference type="InterPro" id="IPR050189">
    <property type="entry name" value="MFS_Efflux_Transporters"/>
</dbReference>
<feature type="transmembrane region" description="Helical" evidence="6">
    <location>
        <begin position="248"/>
        <end position="267"/>
    </location>
</feature>
<evidence type="ECO:0000256" key="2">
    <source>
        <dbReference type="ARBA" id="ARBA00022475"/>
    </source>
</evidence>
<comment type="subcellular location">
    <subcellularLocation>
        <location evidence="1">Cell membrane</location>
        <topology evidence="1">Multi-pass membrane protein</topology>
    </subcellularLocation>
</comment>
<keyword evidence="4 6" id="KW-1133">Transmembrane helix</keyword>
<dbReference type="PANTHER" id="PTHR43124:SF3">
    <property type="entry name" value="CHLORAMPHENICOL EFFLUX PUMP RV0191"/>
    <property type="match status" value="1"/>
</dbReference>
<dbReference type="Pfam" id="PF07690">
    <property type="entry name" value="MFS_1"/>
    <property type="match status" value="1"/>
</dbReference>
<keyword evidence="5 6" id="KW-0472">Membrane</keyword>
<proteinExistence type="predicted"/>
<feature type="transmembrane region" description="Helical" evidence="6">
    <location>
        <begin position="138"/>
        <end position="157"/>
    </location>
</feature>
<keyword evidence="3 6" id="KW-0812">Transmembrane</keyword>
<feature type="transmembrane region" description="Helical" evidence="6">
    <location>
        <begin position="75"/>
        <end position="98"/>
    </location>
</feature>
<dbReference type="CDD" id="cd17324">
    <property type="entry name" value="MFS_NepI_like"/>
    <property type="match status" value="1"/>
</dbReference>
<evidence type="ECO:0000313" key="8">
    <source>
        <dbReference type="EMBL" id="MFC4296521.1"/>
    </source>
</evidence>
<dbReference type="InterPro" id="IPR011701">
    <property type="entry name" value="MFS"/>
</dbReference>
<feature type="transmembrane region" description="Helical" evidence="6">
    <location>
        <begin position="177"/>
        <end position="205"/>
    </location>
</feature>
<gene>
    <name evidence="8" type="ORF">ACFO0J_00520</name>
</gene>
<evidence type="ECO:0000256" key="4">
    <source>
        <dbReference type="ARBA" id="ARBA00022989"/>
    </source>
</evidence>
<evidence type="ECO:0000256" key="3">
    <source>
        <dbReference type="ARBA" id="ARBA00022692"/>
    </source>
</evidence>
<feature type="transmembrane region" description="Helical" evidence="6">
    <location>
        <begin position="50"/>
        <end position="69"/>
    </location>
</feature>
<feature type="transmembrane region" description="Helical" evidence="6">
    <location>
        <begin position="217"/>
        <end position="236"/>
    </location>
</feature>
<evidence type="ECO:0000256" key="6">
    <source>
        <dbReference type="SAM" id="Phobius"/>
    </source>
</evidence>
<keyword evidence="9" id="KW-1185">Reference proteome</keyword>
<dbReference type="RefSeq" id="WP_376811108.1">
    <property type="nucleotide sequence ID" value="NZ_JBHSDY010000001.1"/>
</dbReference>
<evidence type="ECO:0000256" key="5">
    <source>
        <dbReference type="ARBA" id="ARBA00023136"/>
    </source>
</evidence>
<organism evidence="8 9">
    <name type="scientific">Castellaniella hirudinis</name>
    <dbReference type="NCBI Taxonomy" id="1144617"/>
    <lineage>
        <taxon>Bacteria</taxon>
        <taxon>Pseudomonadati</taxon>
        <taxon>Pseudomonadota</taxon>
        <taxon>Betaproteobacteria</taxon>
        <taxon>Burkholderiales</taxon>
        <taxon>Alcaligenaceae</taxon>
        <taxon>Castellaniella</taxon>
    </lineage>
</organism>
<comment type="caution">
    <text evidence="8">The sequence shown here is derived from an EMBL/GenBank/DDBJ whole genome shotgun (WGS) entry which is preliminary data.</text>
</comment>
<dbReference type="InterPro" id="IPR036259">
    <property type="entry name" value="MFS_trans_sf"/>
</dbReference>
<evidence type="ECO:0000256" key="1">
    <source>
        <dbReference type="ARBA" id="ARBA00004651"/>
    </source>
</evidence>
<dbReference type="EMBL" id="JBHSDY010000001">
    <property type="protein sequence ID" value="MFC4296521.1"/>
    <property type="molecule type" value="Genomic_DNA"/>
</dbReference>
<feature type="transmembrane region" description="Helical" evidence="6">
    <location>
        <begin position="25"/>
        <end position="43"/>
    </location>
</feature>
<name>A0ABV8RWC0_9BURK</name>
<keyword evidence="2" id="KW-1003">Cell membrane</keyword>
<feature type="transmembrane region" description="Helical" evidence="6">
    <location>
        <begin position="273"/>
        <end position="290"/>
    </location>
</feature>
<dbReference type="Proteomes" id="UP001595756">
    <property type="component" value="Unassembled WGS sequence"/>
</dbReference>